<keyword evidence="6" id="KW-0732">Signal</keyword>
<dbReference type="EMBL" id="CP065053">
    <property type="protein sequence ID" value="QPI53427.1"/>
    <property type="molecule type" value="Genomic_DNA"/>
</dbReference>
<dbReference type="Pfam" id="PF00082">
    <property type="entry name" value="Peptidase_S8"/>
    <property type="match status" value="1"/>
</dbReference>
<evidence type="ECO:0000259" key="7">
    <source>
        <dbReference type="Pfam" id="PF00082"/>
    </source>
</evidence>
<dbReference type="InterPro" id="IPR023827">
    <property type="entry name" value="Peptidase_S8_Asp-AS"/>
</dbReference>
<evidence type="ECO:0000256" key="1">
    <source>
        <dbReference type="ARBA" id="ARBA00011073"/>
    </source>
</evidence>
<feature type="active site" description="Charge relay system" evidence="5">
    <location>
        <position position="197"/>
    </location>
</feature>
<evidence type="ECO:0000256" key="4">
    <source>
        <dbReference type="ARBA" id="ARBA00022825"/>
    </source>
</evidence>
<evidence type="ECO:0000256" key="3">
    <source>
        <dbReference type="ARBA" id="ARBA00022801"/>
    </source>
</evidence>
<feature type="signal peptide" evidence="6">
    <location>
        <begin position="1"/>
        <end position="22"/>
    </location>
</feature>
<dbReference type="InterPro" id="IPR000209">
    <property type="entry name" value="Peptidase_S8/S53_dom"/>
</dbReference>
<dbReference type="Proteomes" id="UP000662888">
    <property type="component" value="Chromosome"/>
</dbReference>
<dbReference type="PROSITE" id="PS00136">
    <property type="entry name" value="SUBTILASE_ASP"/>
    <property type="match status" value="1"/>
</dbReference>
<feature type="chain" id="PRO_5047158812" evidence="6">
    <location>
        <begin position="23"/>
        <end position="410"/>
    </location>
</feature>
<dbReference type="SUPFAM" id="SSF52743">
    <property type="entry name" value="Subtilisin-like"/>
    <property type="match status" value="1"/>
</dbReference>
<feature type="active site" description="Charge relay system" evidence="5">
    <location>
        <position position="166"/>
    </location>
</feature>
<proteinExistence type="inferred from homology"/>
<dbReference type="InterPro" id="IPR036852">
    <property type="entry name" value="Peptidase_S8/S53_dom_sf"/>
</dbReference>
<feature type="active site" description="Charge relay system" evidence="5">
    <location>
        <position position="345"/>
    </location>
</feature>
<comment type="similarity">
    <text evidence="1 5">Belongs to the peptidase S8 family.</text>
</comment>
<feature type="domain" description="Peptidase S8/S53" evidence="7">
    <location>
        <begin position="157"/>
        <end position="375"/>
    </location>
</feature>
<evidence type="ECO:0000313" key="8">
    <source>
        <dbReference type="EMBL" id="QPI53427.1"/>
    </source>
</evidence>
<dbReference type="PRINTS" id="PR00723">
    <property type="entry name" value="SUBTILISIN"/>
</dbReference>
<evidence type="ECO:0000256" key="5">
    <source>
        <dbReference type="PROSITE-ProRule" id="PRU01240"/>
    </source>
</evidence>
<keyword evidence="3 5" id="KW-0378">Hydrolase</keyword>
<keyword evidence="2 5" id="KW-0645">Protease</keyword>
<dbReference type="RefSeq" id="WP_206092824.1">
    <property type="nucleotide sequence ID" value="NZ_CP065053.1"/>
</dbReference>
<organism evidence="8 9">
    <name type="scientific">Massilia antarctica</name>
    <dbReference type="NCBI Taxonomy" id="2765360"/>
    <lineage>
        <taxon>Bacteria</taxon>
        <taxon>Pseudomonadati</taxon>
        <taxon>Pseudomonadota</taxon>
        <taxon>Betaproteobacteria</taxon>
        <taxon>Burkholderiales</taxon>
        <taxon>Oxalobacteraceae</taxon>
        <taxon>Telluria group</taxon>
        <taxon>Massilia</taxon>
    </lineage>
</organism>
<accession>A0AA48WJF2</accession>
<evidence type="ECO:0000313" key="9">
    <source>
        <dbReference type="Proteomes" id="UP000662888"/>
    </source>
</evidence>
<reference evidence="8 9" key="1">
    <citation type="submission" date="2020-11" db="EMBL/GenBank/DDBJ databases">
        <authorList>
            <person name="Sun Q."/>
        </authorList>
    </citation>
    <scope>NUCLEOTIDE SEQUENCE [LARGE SCALE GENOMIC DNA]</scope>
    <source>
        <strain evidence="8 9">P8398</strain>
    </source>
</reference>
<gene>
    <name evidence="8" type="ORF">IV454_25680</name>
</gene>
<dbReference type="PANTHER" id="PTHR43806">
    <property type="entry name" value="PEPTIDASE S8"/>
    <property type="match status" value="1"/>
</dbReference>
<evidence type="ECO:0000256" key="2">
    <source>
        <dbReference type="ARBA" id="ARBA00022670"/>
    </source>
</evidence>
<dbReference type="PANTHER" id="PTHR43806:SF11">
    <property type="entry name" value="CEREVISIN-RELATED"/>
    <property type="match status" value="1"/>
</dbReference>
<protein>
    <submittedName>
        <fullName evidence="8">S8 family serine peptidase</fullName>
    </submittedName>
</protein>
<keyword evidence="9" id="KW-1185">Reference proteome</keyword>
<dbReference type="PROSITE" id="PS51257">
    <property type="entry name" value="PROKAR_LIPOPROTEIN"/>
    <property type="match status" value="1"/>
</dbReference>
<dbReference type="PROSITE" id="PS51892">
    <property type="entry name" value="SUBTILASE"/>
    <property type="match status" value="1"/>
</dbReference>
<sequence length="410" mass="42685">MRYLLAALLLVFALACRAGGQAAPAAPAAEPGATRQILVMLHLPAPHFRPDAAYGANYRDDGGRLARRRMAEALAREHGLTILEGWPMPSLNVDCYRMAEPAGAEPGKIVEALSRDPRVDWAQAINTFSAQGSDPLYPVQPAALQWQLGEVRKAATGRKVLVAVIDSGVEADHPDLVGQLAFQENFVDGQPYAAETHGTGVAAVIAALAGNGVGIEGVAPDARLMALRACWQVAGGATRCNSFTLAKALNFALMHGAQVINLSLSGPADRLLRELIDLACARGVRVVGAVDAASADGGFPASHPGVFAVAADISRQLSAQVLMAPGHDIPTAAPGARWGMVSGSSYSAAHISGMMAVLSELRPGLTLPQVRSSIVLQPGGINLCATVTRLTGKCTCVCVEVTPPKIVRLP</sequence>
<dbReference type="InterPro" id="IPR050131">
    <property type="entry name" value="Peptidase_S8_subtilisin-like"/>
</dbReference>
<evidence type="ECO:0000256" key="6">
    <source>
        <dbReference type="SAM" id="SignalP"/>
    </source>
</evidence>
<name>A0AA48WJF2_9BURK</name>
<dbReference type="InterPro" id="IPR015500">
    <property type="entry name" value="Peptidase_S8_subtilisin-rel"/>
</dbReference>
<dbReference type="Gene3D" id="3.40.50.200">
    <property type="entry name" value="Peptidase S8/S53 domain"/>
    <property type="match status" value="1"/>
</dbReference>
<keyword evidence="4 5" id="KW-0720">Serine protease</keyword>